<comment type="caution">
    <text evidence="1">The sequence shown here is derived from an EMBL/GenBank/DDBJ whole genome shotgun (WGS) entry which is preliminary data.</text>
</comment>
<organism evidence="1 2">
    <name type="scientific">Zostera marina</name>
    <name type="common">Eelgrass</name>
    <dbReference type="NCBI Taxonomy" id="29655"/>
    <lineage>
        <taxon>Eukaryota</taxon>
        <taxon>Viridiplantae</taxon>
        <taxon>Streptophyta</taxon>
        <taxon>Embryophyta</taxon>
        <taxon>Tracheophyta</taxon>
        <taxon>Spermatophyta</taxon>
        <taxon>Magnoliopsida</taxon>
        <taxon>Liliopsida</taxon>
        <taxon>Zosteraceae</taxon>
        <taxon>Zostera</taxon>
    </lineage>
</organism>
<dbReference type="OrthoDB" id="427002at2759"/>
<gene>
    <name evidence="1" type="ORF">ZOSMA_281G00140</name>
</gene>
<keyword evidence="2" id="KW-1185">Reference proteome</keyword>
<name>A0A0K9PD83_ZOSMR</name>
<sequence length="21" mass="2118">TVIQAGLLKEGLCSVQDESAG</sequence>
<dbReference type="EMBL" id="LFYR01000935">
    <property type="protein sequence ID" value="KMZ66931.1"/>
    <property type="molecule type" value="Genomic_DNA"/>
</dbReference>
<evidence type="ECO:0000313" key="2">
    <source>
        <dbReference type="Proteomes" id="UP000036987"/>
    </source>
</evidence>
<evidence type="ECO:0000313" key="1">
    <source>
        <dbReference type="EMBL" id="KMZ66931.1"/>
    </source>
</evidence>
<feature type="non-terminal residue" evidence="1">
    <location>
        <position position="1"/>
    </location>
</feature>
<protein>
    <submittedName>
        <fullName evidence="1">Uncharacterized protein</fullName>
    </submittedName>
</protein>
<accession>A0A0K9PD83</accession>
<proteinExistence type="predicted"/>
<dbReference type="AlphaFoldDB" id="A0A0K9PD83"/>
<dbReference type="Proteomes" id="UP000036987">
    <property type="component" value="Unassembled WGS sequence"/>
</dbReference>
<reference evidence="2" key="1">
    <citation type="journal article" date="2016" name="Nature">
        <title>The genome of the seagrass Zostera marina reveals angiosperm adaptation to the sea.</title>
        <authorList>
            <person name="Olsen J.L."/>
            <person name="Rouze P."/>
            <person name="Verhelst B."/>
            <person name="Lin Y.-C."/>
            <person name="Bayer T."/>
            <person name="Collen J."/>
            <person name="Dattolo E."/>
            <person name="De Paoli E."/>
            <person name="Dittami S."/>
            <person name="Maumus F."/>
            <person name="Michel G."/>
            <person name="Kersting A."/>
            <person name="Lauritano C."/>
            <person name="Lohaus R."/>
            <person name="Toepel M."/>
            <person name="Tonon T."/>
            <person name="Vanneste K."/>
            <person name="Amirebrahimi M."/>
            <person name="Brakel J."/>
            <person name="Bostroem C."/>
            <person name="Chovatia M."/>
            <person name="Grimwood J."/>
            <person name="Jenkins J.W."/>
            <person name="Jueterbock A."/>
            <person name="Mraz A."/>
            <person name="Stam W.T."/>
            <person name="Tice H."/>
            <person name="Bornberg-Bauer E."/>
            <person name="Green P.J."/>
            <person name="Pearson G.A."/>
            <person name="Procaccini G."/>
            <person name="Duarte C.M."/>
            <person name="Schmutz J."/>
            <person name="Reusch T.B.H."/>
            <person name="Van de Peer Y."/>
        </authorList>
    </citation>
    <scope>NUCLEOTIDE SEQUENCE [LARGE SCALE GENOMIC DNA]</scope>
    <source>
        <strain evidence="2">cv. Finnish</strain>
    </source>
</reference>